<dbReference type="InterPro" id="IPR016162">
    <property type="entry name" value="Ald_DH_N"/>
</dbReference>
<feature type="active site" evidence="6">
    <location>
        <position position="744"/>
    </location>
</feature>
<evidence type="ECO:0000313" key="10">
    <source>
        <dbReference type="EMBL" id="TWD91112.1"/>
    </source>
</evidence>
<dbReference type="Gene3D" id="3.40.605.10">
    <property type="entry name" value="Aldehyde Dehydrogenase, Chain A, domain 1"/>
    <property type="match status" value="1"/>
</dbReference>
<evidence type="ECO:0000259" key="9">
    <source>
        <dbReference type="Pfam" id="PF14850"/>
    </source>
</evidence>
<evidence type="ECO:0000259" key="7">
    <source>
        <dbReference type="Pfam" id="PF00171"/>
    </source>
</evidence>
<comment type="catalytic activity">
    <reaction evidence="5">
        <text>L-proline + a quinone = (S)-1-pyrroline-5-carboxylate + a quinol + H(+)</text>
        <dbReference type="Rhea" id="RHEA:23784"/>
        <dbReference type="ChEBI" id="CHEBI:15378"/>
        <dbReference type="ChEBI" id="CHEBI:17388"/>
        <dbReference type="ChEBI" id="CHEBI:24646"/>
        <dbReference type="ChEBI" id="CHEBI:60039"/>
        <dbReference type="ChEBI" id="CHEBI:132124"/>
        <dbReference type="EC" id="1.5.5.2"/>
    </reaction>
</comment>
<dbReference type="UniPathway" id="UPA00261">
    <property type="reaction ID" value="UER00373"/>
</dbReference>
<keyword evidence="5" id="KW-0285">Flavoprotein</keyword>
<dbReference type="GO" id="GO:0004657">
    <property type="term" value="F:proline dehydrogenase activity"/>
    <property type="evidence" value="ECO:0007669"/>
    <property type="project" value="UniProtKB-UniRule"/>
</dbReference>
<dbReference type="RefSeq" id="WP_145739798.1">
    <property type="nucleotide sequence ID" value="NZ_VIVL01000001.1"/>
</dbReference>
<dbReference type="InterPro" id="IPR016163">
    <property type="entry name" value="Ald_DH_C"/>
</dbReference>
<comment type="similarity">
    <text evidence="5">In the C-terminal section; belongs to the aldehyde dehydrogenase family.</text>
</comment>
<dbReference type="AlphaFoldDB" id="A0A561CJ61"/>
<gene>
    <name evidence="10" type="ORF">FB547_101782</name>
</gene>
<dbReference type="InterPro" id="IPR016161">
    <property type="entry name" value="Ald_DH/histidinol_DH"/>
</dbReference>
<keyword evidence="5" id="KW-0804">Transcription</keyword>
<dbReference type="GO" id="GO:0003677">
    <property type="term" value="F:DNA binding"/>
    <property type="evidence" value="ECO:0007669"/>
    <property type="project" value="UniProtKB-KW"/>
</dbReference>
<keyword evidence="5" id="KW-0805">Transcription regulation</keyword>
<keyword evidence="5" id="KW-0678">Repressor</keyword>
<dbReference type="Proteomes" id="UP000319722">
    <property type="component" value="Unassembled WGS sequence"/>
</dbReference>
<dbReference type="InterPro" id="IPR029041">
    <property type="entry name" value="FAD-linked_oxidoreductase-like"/>
</dbReference>
<dbReference type="SUPFAM" id="SSF81935">
    <property type="entry name" value="N-terminal domain of bifunctional PutA protein"/>
    <property type="match status" value="1"/>
</dbReference>
<dbReference type="GO" id="GO:0010133">
    <property type="term" value="P:L-proline catabolic process to L-glutamate"/>
    <property type="evidence" value="ECO:0007669"/>
    <property type="project" value="UniProtKB-UniRule"/>
</dbReference>
<evidence type="ECO:0000256" key="5">
    <source>
        <dbReference type="PIRNR" id="PIRNR000197"/>
    </source>
</evidence>
<keyword evidence="5" id="KW-0274">FAD</keyword>
<keyword evidence="5" id="KW-0238">DNA-binding</keyword>
<dbReference type="Gene3D" id="3.40.309.10">
    <property type="entry name" value="Aldehyde Dehydrogenase, Chain A, domain 2"/>
    <property type="match status" value="1"/>
</dbReference>
<name>A0A561CJ61_9BURK</name>
<comment type="function">
    <text evidence="5">Oxidizes proline to glutamate for use as a carbon and nitrogen source.</text>
</comment>
<dbReference type="InterPro" id="IPR025703">
    <property type="entry name" value="Bifunct_PutA"/>
</dbReference>
<protein>
    <recommendedName>
        <fullName evidence="5">Bifunctional protein PutA</fullName>
    </recommendedName>
    <domain>
        <recommendedName>
            <fullName evidence="5">Proline dehydrogenase</fullName>
            <ecNumber evidence="5">1.5.5.2</ecNumber>
        </recommendedName>
        <alternativeName>
            <fullName evidence="5">Proline oxidase</fullName>
        </alternativeName>
    </domain>
    <domain>
        <recommendedName>
            <fullName evidence="5">Delta-1-pyrroline-5-carboxylate dehydrogenase</fullName>
            <shortName evidence="5">P5C dehydrogenase</shortName>
            <ecNumber evidence="5">1.2.1.88</ecNumber>
        </recommendedName>
        <alternativeName>
            <fullName evidence="5">L-glutamate gamma-semialdehyde dehydrogenase</fullName>
        </alternativeName>
    </domain>
</protein>
<dbReference type="GO" id="GO:0003700">
    <property type="term" value="F:DNA-binding transcription factor activity"/>
    <property type="evidence" value="ECO:0007669"/>
    <property type="project" value="InterPro"/>
</dbReference>
<comment type="caution">
    <text evidence="10">The sequence shown here is derived from an EMBL/GenBank/DDBJ whole genome shotgun (WGS) entry which is preliminary data.</text>
</comment>
<dbReference type="Gene3D" id="1.20.5.460">
    <property type="entry name" value="Single helix bin"/>
    <property type="match status" value="1"/>
</dbReference>
<dbReference type="InterPro" id="IPR015590">
    <property type="entry name" value="Aldehyde_DH_dom"/>
</dbReference>
<feature type="domain" description="Aldehyde dehydrogenase" evidence="7">
    <location>
        <begin position="527"/>
        <end position="975"/>
    </location>
</feature>
<sequence length="993" mass="105616">MHLPIPYRPEADVVSHRLASLEGALDWSAAAAAATPWVEAVRRHPPPFWAMESLLREYPISSAEGLALMRLAEALLRVPDAATAIALTADQLGRADFEGTADSTLSRLSSAAIAMSKKFLPEGDHPPGLMAKLGARTVVAATLRAVQLLGRQFVLGQTIAEAMDEARSAHRRQGALRFSYDMLGEGARTDADALRYLDSYTQAIGAIAAGADAARGPEHNDGISIKLSALHPRYEDAQRERVLRELVPRVWRLCELAADANLNLTIDAEEVDRLELSLDVFEALAARVAAERPQWRGFGLALQAYQTRALELIAHVTAVARRHKLRLMCRLVKGAYWDAEIKRAQELGLPHYPVFTHKHHSDVSYLACARALLSAPDAVYPQFATHNAGTIAAILQMAEAAQAPFELQRLHGMGEGVYREVMKSTTAPVRVYAPVGQHKDLLAYLVRRLLENGANSSFVNQLGDEQVNIGELLMSPLWLEPSNPALPLPPALYGPAPARRNSEGVDLAVEPMRAPLLAALETTAVPAVELFDVASAPKAVAASAAAFRSWRKTPVETRAAMLRQAADALQRELPRFCALLVKEAFKTWGDAVAEVREAVDFLRYYADEAERIMQPVALPGPTGESNELRLTARGPWVCISPWNFPLAIFAGQVAAALATGNTVLAKPAEQTPAVALEAVKLLHAAGVPADALQLLHGPGETVGAALVAAPGVAGVVFTGSTQVARIIHRALAAKEGPIVPLIAETGGINAMLVDSSALPEQVVDAVVQSAFRSAGQRCSALRLLVLHEGIADAVIEMIRGAAAELAAGDPALLSTDVGPVIDGEAADNIRRHLKRLDSEAKRLLAPASSSSSSAEGNMIAPQAYEVPSIDSVTSEIFGPVLQIARWGTGELSDPAEVIDRINALGYGLTLGIQTRIDSRAQALAARAHVGNIYVNRNIIGAVVGVQPFGGEGLSGTGPKAGGPHYLYRFCAEQTVTVNTTAAGGNAALLSAVA</sequence>
<evidence type="ECO:0000256" key="4">
    <source>
        <dbReference type="ARBA" id="ARBA00048142"/>
    </source>
</evidence>
<comment type="pathway">
    <text evidence="5">Amino-acid degradation; L-proline degradation into L-glutamate; L-glutamate from L-proline: step 1/2.</text>
</comment>
<dbReference type="FunFam" id="3.40.309.10:FF:000005">
    <property type="entry name" value="1-pyrroline-5-carboxylate dehydrogenase 1"/>
    <property type="match status" value="1"/>
</dbReference>
<comment type="catalytic activity">
    <reaction evidence="4 5">
        <text>L-glutamate 5-semialdehyde + NAD(+) + H2O = L-glutamate + NADH + 2 H(+)</text>
        <dbReference type="Rhea" id="RHEA:30235"/>
        <dbReference type="ChEBI" id="CHEBI:15377"/>
        <dbReference type="ChEBI" id="CHEBI:15378"/>
        <dbReference type="ChEBI" id="CHEBI:29985"/>
        <dbReference type="ChEBI" id="CHEBI:57540"/>
        <dbReference type="ChEBI" id="CHEBI:57945"/>
        <dbReference type="ChEBI" id="CHEBI:58066"/>
        <dbReference type="EC" id="1.2.1.88"/>
    </reaction>
</comment>
<evidence type="ECO:0000256" key="1">
    <source>
        <dbReference type="ARBA" id="ARBA00004786"/>
    </source>
</evidence>
<dbReference type="InterPro" id="IPR024082">
    <property type="entry name" value="PRODH_PutA_dom_II"/>
</dbReference>
<feature type="active site" evidence="6">
    <location>
        <position position="778"/>
    </location>
</feature>
<dbReference type="InterPro" id="IPR005933">
    <property type="entry name" value="PutA_C"/>
</dbReference>
<dbReference type="Pfam" id="PF01619">
    <property type="entry name" value="Pro_dh"/>
    <property type="match status" value="1"/>
</dbReference>
<accession>A0A561CJ61</accession>
<comment type="similarity">
    <text evidence="5">In the N-terminal section; belongs to the proline dehydrogenase family.</text>
</comment>
<feature type="domain" description="Proline dehydrogenase PutA" evidence="9">
    <location>
        <begin position="51"/>
        <end position="153"/>
    </location>
</feature>
<dbReference type="GO" id="GO:0003842">
    <property type="term" value="F:L-glutamate gamma-semialdehyde dehydrogenase activity"/>
    <property type="evidence" value="ECO:0007669"/>
    <property type="project" value="UniProtKB-UniRule"/>
</dbReference>
<dbReference type="EC" id="1.5.5.2" evidence="5"/>
<dbReference type="PANTHER" id="PTHR42862:SF1">
    <property type="entry name" value="DELTA-1-PYRROLINE-5-CARBOXYLATE DEHYDROGENASE 2, ISOFORM A-RELATED"/>
    <property type="match status" value="1"/>
</dbReference>
<keyword evidence="3 5" id="KW-0520">NAD</keyword>
<evidence type="ECO:0000256" key="3">
    <source>
        <dbReference type="ARBA" id="ARBA00023027"/>
    </source>
</evidence>
<evidence type="ECO:0000256" key="6">
    <source>
        <dbReference type="PIRSR" id="PIRSR000197-1"/>
    </source>
</evidence>
<dbReference type="Pfam" id="PF00171">
    <property type="entry name" value="Aldedh"/>
    <property type="match status" value="1"/>
</dbReference>
<evidence type="ECO:0000259" key="8">
    <source>
        <dbReference type="Pfam" id="PF01619"/>
    </source>
</evidence>
<feature type="domain" description="Proline dehydrogenase" evidence="8">
    <location>
        <begin position="170"/>
        <end position="461"/>
    </location>
</feature>
<keyword evidence="2 5" id="KW-0560">Oxidoreductase</keyword>
<dbReference type="SUPFAM" id="SSF53720">
    <property type="entry name" value="ALDH-like"/>
    <property type="match status" value="1"/>
</dbReference>
<dbReference type="PROSITE" id="PS00070">
    <property type="entry name" value="ALDEHYDE_DEHYDR_CYS"/>
    <property type="match status" value="1"/>
</dbReference>
<dbReference type="InterPro" id="IPR016160">
    <property type="entry name" value="Ald_DH_CS_CYS"/>
</dbReference>
<dbReference type="GO" id="GO:0009898">
    <property type="term" value="C:cytoplasmic side of plasma membrane"/>
    <property type="evidence" value="ECO:0007669"/>
    <property type="project" value="TreeGrafter"/>
</dbReference>
<comment type="pathway">
    <text evidence="1 5">Amino-acid degradation; L-proline degradation into L-glutamate; L-glutamate from L-proline: step 2/2.</text>
</comment>
<dbReference type="EMBL" id="VIVL01000001">
    <property type="protein sequence ID" value="TWD91112.1"/>
    <property type="molecule type" value="Genomic_DNA"/>
</dbReference>
<evidence type="ECO:0000313" key="11">
    <source>
        <dbReference type="Proteomes" id="UP000319722"/>
    </source>
</evidence>
<dbReference type="OrthoDB" id="6187633at2"/>
<dbReference type="InterPro" id="IPR050485">
    <property type="entry name" value="Proline_metab_enzyme"/>
</dbReference>
<dbReference type="PIRSF" id="PIRSF000197">
    <property type="entry name" value="Bifunct_PutA"/>
    <property type="match status" value="1"/>
</dbReference>
<dbReference type="InterPro" id="IPR024089">
    <property type="entry name" value="PRODH_PutA_dom_I/II"/>
</dbReference>
<comment type="cofactor">
    <cofactor evidence="5">
        <name>FAD</name>
        <dbReference type="ChEBI" id="CHEBI:57692"/>
    </cofactor>
</comment>
<evidence type="ECO:0000256" key="2">
    <source>
        <dbReference type="ARBA" id="ARBA00023002"/>
    </source>
</evidence>
<dbReference type="Gene3D" id="3.20.20.220">
    <property type="match status" value="1"/>
</dbReference>
<proteinExistence type="inferred from homology"/>
<keyword evidence="5" id="KW-0642">Proline metabolism</keyword>
<dbReference type="Pfam" id="PF14850">
    <property type="entry name" value="Pro_dh-DNA_bdg"/>
    <property type="match status" value="1"/>
</dbReference>
<dbReference type="EC" id="1.2.1.88" evidence="5"/>
<reference evidence="10 11" key="1">
    <citation type="submission" date="2019-06" db="EMBL/GenBank/DDBJ databases">
        <title>Sorghum-associated microbial communities from plants grown in Nebraska, USA.</title>
        <authorList>
            <person name="Schachtman D."/>
        </authorList>
    </citation>
    <scope>NUCLEOTIDE SEQUENCE [LARGE SCALE GENOMIC DNA]</scope>
    <source>
        <strain evidence="10 11">T529</strain>
    </source>
</reference>
<dbReference type="SUPFAM" id="SSF51730">
    <property type="entry name" value="FAD-linked oxidoreductase"/>
    <property type="match status" value="1"/>
</dbReference>
<organism evidence="10 11">
    <name type="scientific">Variovorax beijingensis</name>
    <dbReference type="NCBI Taxonomy" id="2496117"/>
    <lineage>
        <taxon>Bacteria</taxon>
        <taxon>Pseudomonadati</taxon>
        <taxon>Pseudomonadota</taxon>
        <taxon>Betaproteobacteria</taxon>
        <taxon>Burkholderiales</taxon>
        <taxon>Comamonadaceae</taxon>
        <taxon>Variovorax</taxon>
    </lineage>
</organism>
<dbReference type="PANTHER" id="PTHR42862">
    <property type="entry name" value="DELTA-1-PYRROLINE-5-CARBOXYLATE DEHYDROGENASE 1, ISOFORM A-RELATED"/>
    <property type="match status" value="1"/>
</dbReference>
<dbReference type="NCBIfam" id="TIGR01238">
    <property type="entry name" value="D1pyr5carbox3"/>
    <property type="match status" value="1"/>
</dbReference>
<dbReference type="InterPro" id="IPR002872">
    <property type="entry name" value="Proline_DH_dom"/>
</dbReference>
<dbReference type="CDD" id="cd07125">
    <property type="entry name" value="ALDH_PutA-P5CDH"/>
    <property type="match status" value="1"/>
</dbReference>